<gene>
    <name evidence="2" type="ORF">METZ01_LOCUS496727</name>
</gene>
<evidence type="ECO:0000256" key="1">
    <source>
        <dbReference type="SAM" id="MobiDB-lite"/>
    </source>
</evidence>
<organism evidence="2">
    <name type="scientific">marine metagenome</name>
    <dbReference type="NCBI Taxonomy" id="408172"/>
    <lineage>
        <taxon>unclassified sequences</taxon>
        <taxon>metagenomes</taxon>
        <taxon>ecological metagenomes</taxon>
    </lineage>
</organism>
<accession>A0A383DHS9</accession>
<dbReference type="EMBL" id="UINC01217324">
    <property type="protein sequence ID" value="SVE43873.1"/>
    <property type="molecule type" value="Genomic_DNA"/>
</dbReference>
<name>A0A383DHS9_9ZZZZ</name>
<reference evidence="2" key="1">
    <citation type="submission" date="2018-05" db="EMBL/GenBank/DDBJ databases">
        <authorList>
            <person name="Lanie J.A."/>
            <person name="Ng W.-L."/>
            <person name="Kazmierczak K.M."/>
            <person name="Andrzejewski T.M."/>
            <person name="Davidsen T.M."/>
            <person name="Wayne K.J."/>
            <person name="Tettelin H."/>
            <person name="Glass J.I."/>
            <person name="Rusch D."/>
            <person name="Podicherti R."/>
            <person name="Tsui H.-C.T."/>
            <person name="Winkler M.E."/>
        </authorList>
    </citation>
    <scope>NUCLEOTIDE SEQUENCE</scope>
</reference>
<evidence type="ECO:0000313" key="2">
    <source>
        <dbReference type="EMBL" id="SVE43873.1"/>
    </source>
</evidence>
<sequence length="82" mass="9515">MKLTRLKALALQAQVSNRTSNQSLTEPERVSNFPSNFQAMNGQKFDNKFDTNDEQKKLVPTLYLGMSTKQIIATQRLRFYWS</sequence>
<feature type="region of interest" description="Disordered" evidence="1">
    <location>
        <begin position="17"/>
        <end position="36"/>
    </location>
</feature>
<dbReference type="AlphaFoldDB" id="A0A383DHS9"/>
<protein>
    <submittedName>
        <fullName evidence="2">Uncharacterized protein</fullName>
    </submittedName>
</protein>
<feature type="non-terminal residue" evidence="2">
    <location>
        <position position="82"/>
    </location>
</feature>
<proteinExistence type="predicted"/>